<proteinExistence type="predicted"/>
<dbReference type="EMBL" id="JACHVA010000090">
    <property type="protein sequence ID" value="MBC2602445.1"/>
    <property type="molecule type" value="Genomic_DNA"/>
</dbReference>
<feature type="domain" description="Ice-binding protein C-terminal" evidence="2">
    <location>
        <begin position="219"/>
        <end position="243"/>
    </location>
</feature>
<organism evidence="3 4">
    <name type="scientific">Puniceicoccus vermicola</name>
    <dbReference type="NCBI Taxonomy" id="388746"/>
    <lineage>
        <taxon>Bacteria</taxon>
        <taxon>Pseudomonadati</taxon>
        <taxon>Verrucomicrobiota</taxon>
        <taxon>Opitutia</taxon>
        <taxon>Puniceicoccales</taxon>
        <taxon>Puniceicoccaceae</taxon>
        <taxon>Puniceicoccus</taxon>
    </lineage>
</organism>
<dbReference type="NCBIfam" id="TIGR02595">
    <property type="entry name" value="PEP_CTERM"/>
    <property type="match status" value="1"/>
</dbReference>
<protein>
    <submittedName>
        <fullName evidence="3">PEP-CTERM sorting domain-containing protein</fullName>
    </submittedName>
</protein>
<name>A0A7X1B0X2_9BACT</name>
<dbReference type="AlphaFoldDB" id="A0A7X1B0X2"/>
<dbReference type="RefSeq" id="WP_185693131.1">
    <property type="nucleotide sequence ID" value="NZ_JACHVA010000090.1"/>
</dbReference>
<feature type="signal peptide" evidence="1">
    <location>
        <begin position="1"/>
        <end position="21"/>
    </location>
</feature>
<evidence type="ECO:0000259" key="2">
    <source>
        <dbReference type="Pfam" id="PF07589"/>
    </source>
</evidence>
<reference evidence="3 4" key="1">
    <citation type="submission" date="2020-07" db="EMBL/GenBank/DDBJ databases">
        <authorList>
            <person name="Feng X."/>
        </authorList>
    </citation>
    <scope>NUCLEOTIDE SEQUENCE [LARGE SCALE GENOMIC DNA]</scope>
    <source>
        <strain evidence="3 4">JCM14086</strain>
    </source>
</reference>
<dbReference type="Proteomes" id="UP000525652">
    <property type="component" value="Unassembled WGS sequence"/>
</dbReference>
<gene>
    <name evidence="3" type="ORF">H5P30_11715</name>
</gene>
<evidence type="ECO:0000256" key="1">
    <source>
        <dbReference type="SAM" id="SignalP"/>
    </source>
</evidence>
<keyword evidence="1" id="KW-0732">Signal</keyword>
<keyword evidence="4" id="KW-1185">Reference proteome</keyword>
<dbReference type="InterPro" id="IPR013424">
    <property type="entry name" value="Ice-binding_C"/>
</dbReference>
<evidence type="ECO:0000313" key="3">
    <source>
        <dbReference type="EMBL" id="MBC2602445.1"/>
    </source>
</evidence>
<accession>A0A7X1B0X2</accession>
<dbReference type="Pfam" id="PF07589">
    <property type="entry name" value="PEP-CTERM"/>
    <property type="match status" value="1"/>
</dbReference>
<feature type="chain" id="PRO_5031046086" evidence="1">
    <location>
        <begin position="22"/>
        <end position="245"/>
    </location>
</feature>
<sequence length="245" mass="25250">MKKNILLSSFAACALATSAYSQITVVEEAGTKTFDKTFTINAEAGNVLVVATYQDGSPYNNLTFGGAAATGSISSARVTLFYYNVQSSGTIEIATTTSPSNTASGLFVWELANVDTSIAPIEVSTTSESADITTTVDNMFIVDAIGANGGGTVTDVTITPDNPTMSVDFDYDMNLTPGGFLGGGTGTAGVAGNYSLNWNLTLDSGSISDKGHLAYGFVPVPEPGTAALLLGLATLISVTIRRRHA</sequence>
<evidence type="ECO:0000313" key="4">
    <source>
        <dbReference type="Proteomes" id="UP000525652"/>
    </source>
</evidence>
<comment type="caution">
    <text evidence="3">The sequence shown here is derived from an EMBL/GenBank/DDBJ whole genome shotgun (WGS) entry which is preliminary data.</text>
</comment>